<reference evidence="2" key="7">
    <citation type="journal article" date="2005" name="Science">
        <title>The Transcriptional Landscape of the Mammalian Genome.</title>
        <authorList>
            <consortium name="The FANTOM Consortium"/>
            <consortium name="Riken Genome Exploration Research Group and Genome Science Group (Genome Network Project Core Group)"/>
        </authorList>
    </citation>
    <scope>NUCLEOTIDE SEQUENCE</scope>
    <source>
        <strain evidence="2">C57BL/6J</strain>
        <tissue evidence="2">Lung</tissue>
    </source>
</reference>
<feature type="compositionally biased region" description="Basic and acidic residues" evidence="1">
    <location>
        <begin position="55"/>
        <end position="64"/>
    </location>
</feature>
<evidence type="ECO:0000313" key="2">
    <source>
        <dbReference type="EMBL" id="BAC39800.1"/>
    </source>
</evidence>
<protein>
    <submittedName>
        <fullName evidence="2">Uncharacterized protein</fullName>
    </submittedName>
</protein>
<feature type="compositionally biased region" description="Low complexity" evidence="1">
    <location>
        <begin position="45"/>
        <end position="54"/>
    </location>
</feature>
<proteinExistence type="evidence at transcript level"/>
<feature type="region of interest" description="Disordered" evidence="1">
    <location>
        <begin position="37"/>
        <end position="64"/>
    </location>
</feature>
<reference evidence="2" key="8">
    <citation type="journal article" date="2005" name="Science">
        <title>Antisense Transcription in the Mammalian Transcriptome.</title>
        <authorList>
            <consortium name="RIKEN Genome Exploration Research Group and Genome Science Group (Genome Network Project Core Group) and the FANTOM Consortium"/>
        </authorList>
    </citation>
    <scope>NUCLEOTIDE SEQUENCE</scope>
    <source>
        <strain evidence="2">C57BL/6J</strain>
        <tissue evidence="2">Lung</tissue>
    </source>
</reference>
<name>Q8C336_MOUSE</name>
<accession>Q8C336</accession>
<feature type="non-terminal residue" evidence="2">
    <location>
        <position position="1"/>
    </location>
</feature>
<dbReference type="AlphaFoldDB" id="Q8C336"/>
<reference evidence="2" key="5">
    <citation type="journal article" date="2002" name="Nature">
        <title>Analysis of the mouse transcriptome based on functional annotation of 60,770 full-length cDNAs.</title>
        <authorList>
            <consortium name="The FANTOM Consortium and the RIKEN Genome Exploration Research Group Phase I and II Team"/>
        </authorList>
    </citation>
    <scope>NUCLEOTIDE SEQUENCE</scope>
    <source>
        <strain evidence="2">C57BL/6J</strain>
        <tissue evidence="2">Lung</tissue>
    </source>
</reference>
<sequence>VKTNLVSNGSNGDQECPCNSTEWGTLSDWPKEGNIRKLKRAPNCQQKTKQNTKQHLSEDLDENFHPRSPFFSSSLLPLPSPSSSLSPLSSLLPCLSPSFPALLHSSLLLFLPGLAA</sequence>
<organism evidence="2">
    <name type="scientific">Mus musculus</name>
    <name type="common">Mouse</name>
    <dbReference type="NCBI Taxonomy" id="10090"/>
    <lineage>
        <taxon>Eukaryota</taxon>
        <taxon>Metazoa</taxon>
        <taxon>Chordata</taxon>
        <taxon>Craniata</taxon>
        <taxon>Vertebrata</taxon>
        <taxon>Euteleostomi</taxon>
        <taxon>Mammalia</taxon>
        <taxon>Eutheria</taxon>
        <taxon>Euarchontoglires</taxon>
        <taxon>Glires</taxon>
        <taxon>Rodentia</taxon>
        <taxon>Myomorpha</taxon>
        <taxon>Muroidea</taxon>
        <taxon>Muridae</taxon>
        <taxon>Murinae</taxon>
        <taxon>Mus</taxon>
        <taxon>Mus</taxon>
    </lineage>
</organism>
<reference evidence="2" key="3">
    <citation type="journal article" date="2000" name="Genome Res.">
        <title>RIKEN integrated sequence analysis (RISA) system--384-format sequencing pipeline with 384 multicapillary sequencer.</title>
        <authorList>
            <person name="Shibata K."/>
            <person name="Itoh M."/>
            <person name="Aizawa K."/>
            <person name="Nagaoka S."/>
            <person name="Sasaki N."/>
            <person name="Carninci P."/>
            <person name="Konno H."/>
            <person name="Akiyama J."/>
            <person name="Nishi K."/>
            <person name="Kitsunai T."/>
            <person name="Tashiro H."/>
            <person name="Itoh M."/>
            <person name="Sumi N."/>
            <person name="Ishii Y."/>
            <person name="Nakamura S."/>
            <person name="Hazama M."/>
            <person name="Nishine T."/>
            <person name="Harada A."/>
            <person name="Yamamoto R."/>
            <person name="Matsumoto H."/>
            <person name="Sakaguchi S."/>
            <person name="Ikegami T."/>
            <person name="Kashiwagi K."/>
            <person name="Fujiwake S."/>
            <person name="Inoue K."/>
            <person name="Togawa Y."/>
            <person name="Izawa M."/>
            <person name="Ohara E."/>
            <person name="Watahiki M."/>
            <person name="Yoneda Y."/>
            <person name="Ishikawa T."/>
            <person name="Ozawa K."/>
            <person name="Tanaka T."/>
            <person name="Matsuura S."/>
            <person name="Kawai J."/>
            <person name="Okazaki Y."/>
            <person name="Muramatsu M."/>
            <person name="Inoue Y."/>
            <person name="Kira A."/>
            <person name="Hayashizaki Y."/>
        </authorList>
    </citation>
    <scope>NUCLEOTIDE SEQUENCE</scope>
    <source>
        <strain evidence="2">C57BL/6J</strain>
        <tissue evidence="2">Lung</tissue>
    </source>
</reference>
<dbReference type="EMBL" id="AK087080">
    <property type="protein sequence ID" value="BAC39800.1"/>
    <property type="molecule type" value="mRNA"/>
</dbReference>
<reference evidence="2" key="2">
    <citation type="journal article" date="2000" name="Genome Res.">
        <title>Normalization and subtraction of cap-trapper-selected cDNAs to prepare full-length cDNA libraries for rapid discovery of new genes.</title>
        <authorList>
            <person name="Carninci P."/>
            <person name="Shibata Y."/>
            <person name="Hayatsu N."/>
            <person name="Sugahara Y."/>
            <person name="Shibata K."/>
            <person name="Itoh M."/>
            <person name="Konno H."/>
            <person name="Okazaki Y."/>
            <person name="Muramatsu M."/>
            <person name="Hayashizaki Y."/>
        </authorList>
    </citation>
    <scope>NUCLEOTIDE SEQUENCE</scope>
    <source>
        <strain evidence="2">C57BL/6J</strain>
        <tissue evidence="2">Lung</tissue>
    </source>
</reference>
<reference evidence="2" key="6">
    <citation type="submission" date="2002-04" db="EMBL/GenBank/DDBJ databases">
        <authorList>
            <person name="Adachi J."/>
            <person name="Aizawa K."/>
            <person name="Akimura T."/>
            <person name="Arakawa T."/>
            <person name="Bono H."/>
            <person name="Carninci P."/>
            <person name="Fukuda S."/>
            <person name="Furuno M."/>
            <person name="Hanagaki T."/>
            <person name="Hara A."/>
            <person name="Hashizume W."/>
            <person name="Hayashida K."/>
            <person name="Hayatsu N."/>
            <person name="Hiramoto K."/>
            <person name="Hiraoka T."/>
            <person name="Hirozane T."/>
            <person name="Hori F."/>
            <person name="Imotani K."/>
            <person name="Ishii Y."/>
            <person name="Itoh M."/>
            <person name="Kagawa I."/>
            <person name="Kasukawa T."/>
            <person name="Katoh H."/>
            <person name="Kawai J."/>
            <person name="Kojima Y."/>
            <person name="Kondo S."/>
            <person name="Konno H."/>
            <person name="Kouda M."/>
            <person name="Koya S."/>
            <person name="Kurihara C."/>
            <person name="Matsuyama T."/>
            <person name="Miyazaki A."/>
            <person name="Murata M."/>
            <person name="Nakamura M."/>
            <person name="Nishi K."/>
            <person name="Nomura K."/>
            <person name="Numazaki R."/>
            <person name="Ohno M."/>
            <person name="Ohsato N."/>
            <person name="Okazaki Y."/>
            <person name="Saito R."/>
            <person name="Saitoh H."/>
            <person name="Sakai C."/>
            <person name="Sakai K."/>
            <person name="Sakazume N."/>
            <person name="Sano H."/>
            <person name="Sasaki D."/>
            <person name="Shibata K."/>
            <person name="Shinagawa A."/>
            <person name="Shiraki T."/>
            <person name="Sogabe Y."/>
            <person name="Tagami M."/>
            <person name="Tagawa A."/>
            <person name="Takahashi F."/>
            <person name="Takaku-Akahira S."/>
            <person name="Takeda Y."/>
            <person name="Tanaka T."/>
            <person name="Tomaru A."/>
            <person name="Toya T."/>
            <person name="Yasunishi A."/>
            <person name="Muramatsu M."/>
            <person name="Hayashizaki Y."/>
        </authorList>
    </citation>
    <scope>NUCLEOTIDE SEQUENCE</scope>
    <source>
        <strain evidence="2">C57BL/6J</strain>
        <tissue evidence="2">Lung</tissue>
    </source>
</reference>
<reference evidence="2" key="1">
    <citation type="journal article" date="1999" name="Methods Enzymol.">
        <title>High-efficiency full-length cDNA cloning.</title>
        <authorList>
            <person name="Carninci P."/>
            <person name="Hayashizaki Y."/>
        </authorList>
    </citation>
    <scope>NUCLEOTIDE SEQUENCE</scope>
    <source>
        <strain evidence="2">C57BL/6J</strain>
        <tissue evidence="2">Lung</tissue>
    </source>
</reference>
<evidence type="ECO:0000256" key="1">
    <source>
        <dbReference type="SAM" id="MobiDB-lite"/>
    </source>
</evidence>
<reference evidence="2" key="4">
    <citation type="journal article" date="2001" name="Nature">
        <title>Functional annotation of a full-length mouse cDNA collection.</title>
        <authorList>
            <consortium name="The RIKEN Genome Exploration Research Group Phase II Team and the FANTOM Consortium"/>
        </authorList>
    </citation>
    <scope>NUCLEOTIDE SEQUENCE</scope>
    <source>
        <strain evidence="2">C57BL/6J</strain>
        <tissue evidence="2">Lung</tissue>
    </source>
</reference>